<accession>A0A9P5HJI4</accession>
<dbReference type="OrthoDB" id="5096214at2759"/>
<dbReference type="EMBL" id="JAANBB010000013">
    <property type="protein sequence ID" value="KAF7556330.1"/>
    <property type="molecule type" value="Genomic_DNA"/>
</dbReference>
<gene>
    <name evidence="2" type="ORF">G7Z17_g1547</name>
</gene>
<feature type="region of interest" description="Disordered" evidence="1">
    <location>
        <begin position="263"/>
        <end position="282"/>
    </location>
</feature>
<evidence type="ECO:0000313" key="3">
    <source>
        <dbReference type="Proteomes" id="UP000722485"/>
    </source>
</evidence>
<evidence type="ECO:0000313" key="2">
    <source>
        <dbReference type="EMBL" id="KAF7556330.1"/>
    </source>
</evidence>
<feature type="region of interest" description="Disordered" evidence="1">
    <location>
        <begin position="118"/>
        <end position="175"/>
    </location>
</feature>
<dbReference type="Proteomes" id="UP000722485">
    <property type="component" value="Unassembled WGS sequence"/>
</dbReference>
<sequence length="282" mass="31150">MQAPRHSSEKTSLRQDCLRTLVQAMNEYHLQYHGVDLISHTIHHVVDLAQLDPALRSTGARMGWSDVISHRPVQYLRLTLIMDLTLTHAKLPEKYEFPSNLQRLLSDQMGTAAFLPWNVPSPADEPDTSEPASLEKDTVPNQVEPSESLDARNVPAMTESTSANENEVYSDSPSSDDFLFELSTQLSTEATANLPIPASVLEDQGPPGEDNVDWDVLGTDGALDAIDGVSHLVPTVEGNQVEEFVSMLFEMAEAQDEDLFRLEEQASPSQQWPAPSSLEMPS</sequence>
<proteinExistence type="predicted"/>
<reference evidence="2" key="1">
    <citation type="submission" date="2020-03" db="EMBL/GenBank/DDBJ databases">
        <title>Draft Genome Sequence of Cylindrodendrum hubeiense.</title>
        <authorList>
            <person name="Buettner E."/>
            <person name="Kellner H."/>
        </authorList>
    </citation>
    <scope>NUCLEOTIDE SEQUENCE</scope>
    <source>
        <strain evidence="2">IHI 201604</strain>
    </source>
</reference>
<evidence type="ECO:0000256" key="1">
    <source>
        <dbReference type="SAM" id="MobiDB-lite"/>
    </source>
</evidence>
<comment type="caution">
    <text evidence="2">The sequence shown here is derived from an EMBL/GenBank/DDBJ whole genome shotgun (WGS) entry which is preliminary data.</text>
</comment>
<dbReference type="AlphaFoldDB" id="A0A9P5HJI4"/>
<feature type="compositionally biased region" description="Low complexity" evidence="1">
    <location>
        <begin position="265"/>
        <end position="282"/>
    </location>
</feature>
<organism evidence="2 3">
    <name type="scientific">Cylindrodendrum hubeiense</name>
    <dbReference type="NCBI Taxonomy" id="595255"/>
    <lineage>
        <taxon>Eukaryota</taxon>
        <taxon>Fungi</taxon>
        <taxon>Dikarya</taxon>
        <taxon>Ascomycota</taxon>
        <taxon>Pezizomycotina</taxon>
        <taxon>Sordariomycetes</taxon>
        <taxon>Hypocreomycetidae</taxon>
        <taxon>Hypocreales</taxon>
        <taxon>Nectriaceae</taxon>
        <taxon>Cylindrodendrum</taxon>
    </lineage>
</organism>
<keyword evidence="3" id="KW-1185">Reference proteome</keyword>
<feature type="compositionally biased region" description="Polar residues" evidence="1">
    <location>
        <begin position="158"/>
        <end position="175"/>
    </location>
</feature>
<name>A0A9P5HJI4_9HYPO</name>
<protein>
    <submittedName>
        <fullName evidence="2">Uncharacterized protein</fullName>
    </submittedName>
</protein>